<evidence type="ECO:0000313" key="1">
    <source>
        <dbReference type="EMBL" id="MCO6047860.1"/>
    </source>
</evidence>
<comment type="caution">
    <text evidence="1">The sequence shown here is derived from an EMBL/GenBank/DDBJ whole genome shotgun (WGS) entry which is preliminary data.</text>
</comment>
<reference evidence="1" key="1">
    <citation type="submission" date="2022-06" db="EMBL/GenBank/DDBJ databases">
        <title>Aeoliella straminimaris, a novel planctomycete from sediments.</title>
        <authorList>
            <person name="Vitorino I.R."/>
            <person name="Lage O.M."/>
        </authorList>
    </citation>
    <scope>NUCLEOTIDE SEQUENCE</scope>
    <source>
        <strain evidence="1">ICT_H6.2</strain>
    </source>
</reference>
<keyword evidence="2" id="KW-1185">Reference proteome</keyword>
<sequence>MNLNEVAYVLKNRPIGPCGFVEFYAPTWQCSHVRFVRGLWDADDYSREDALAWILQRGDGAYKENWIESISCSRCEAVPLREIASSIDALAKEIEESDHLANPVPLPIKSSDLDAASMPVRIQGLALYDYGPTAVYVWQRQAEFNYLEIHYES</sequence>
<dbReference type="Proteomes" id="UP001155241">
    <property type="component" value="Unassembled WGS sequence"/>
</dbReference>
<proteinExistence type="predicted"/>
<protein>
    <submittedName>
        <fullName evidence="1">Uncharacterized protein</fullName>
    </submittedName>
</protein>
<dbReference type="RefSeq" id="WP_252855966.1">
    <property type="nucleotide sequence ID" value="NZ_JAMXLR010000092.1"/>
</dbReference>
<organism evidence="1 2">
    <name type="scientific">Aeoliella straminimaris</name>
    <dbReference type="NCBI Taxonomy" id="2954799"/>
    <lineage>
        <taxon>Bacteria</taxon>
        <taxon>Pseudomonadati</taxon>
        <taxon>Planctomycetota</taxon>
        <taxon>Planctomycetia</taxon>
        <taxon>Pirellulales</taxon>
        <taxon>Lacipirellulaceae</taxon>
        <taxon>Aeoliella</taxon>
    </lineage>
</organism>
<evidence type="ECO:0000313" key="2">
    <source>
        <dbReference type="Proteomes" id="UP001155241"/>
    </source>
</evidence>
<dbReference type="EMBL" id="JAMXLR010000092">
    <property type="protein sequence ID" value="MCO6047860.1"/>
    <property type="molecule type" value="Genomic_DNA"/>
</dbReference>
<dbReference type="AlphaFoldDB" id="A0A9X2JJ69"/>
<gene>
    <name evidence="1" type="ORF">NG895_28475</name>
</gene>
<accession>A0A9X2JJ69</accession>
<name>A0A9X2JJ69_9BACT</name>